<evidence type="ECO:0000256" key="1">
    <source>
        <dbReference type="ARBA" id="ARBA00004613"/>
    </source>
</evidence>
<dbReference type="EMBL" id="LVKI01000026">
    <property type="protein sequence ID" value="OAQ07674.1"/>
    <property type="molecule type" value="Genomic_DNA"/>
</dbReference>
<evidence type="ECO:0000256" key="2">
    <source>
        <dbReference type="ARBA" id="ARBA00022729"/>
    </source>
</evidence>
<proteinExistence type="predicted"/>
<comment type="subcellular location">
    <subcellularLocation>
        <location evidence="1">Secreted</location>
    </subcellularLocation>
</comment>
<dbReference type="InterPro" id="IPR002509">
    <property type="entry name" value="NODB_dom"/>
</dbReference>
<dbReference type="InterPro" id="IPR011330">
    <property type="entry name" value="Glyco_hydro/deAcase_b/a-brl"/>
</dbReference>
<dbReference type="Pfam" id="PF01522">
    <property type="entry name" value="Polysacc_deac_1"/>
    <property type="match status" value="1"/>
</dbReference>
<gene>
    <name evidence="3" type="ORF">A3O14_05720</name>
</gene>
<comment type="caution">
    <text evidence="3">The sequence shown here is derived from an EMBL/GenBank/DDBJ whole genome shotgun (WGS) entry which is preliminary data.</text>
</comment>
<dbReference type="PROSITE" id="PS51257">
    <property type="entry name" value="PROKAR_LIPOPROTEIN"/>
    <property type="match status" value="1"/>
</dbReference>
<dbReference type="PANTHER" id="PTHR34216">
    <property type="match status" value="1"/>
</dbReference>
<dbReference type="PROSITE" id="PS51677">
    <property type="entry name" value="NODB"/>
    <property type="match status" value="1"/>
</dbReference>
<dbReference type="AlphaFoldDB" id="A0A179CM16"/>
<dbReference type="RefSeq" id="WP_064207542.1">
    <property type="nucleotide sequence ID" value="NZ_LVKC01000006.1"/>
</dbReference>
<dbReference type="GO" id="GO:0005975">
    <property type="term" value="P:carbohydrate metabolic process"/>
    <property type="evidence" value="ECO:0007669"/>
    <property type="project" value="InterPro"/>
</dbReference>
<dbReference type="PANTHER" id="PTHR34216:SF3">
    <property type="entry name" value="POLY-BETA-1,6-N-ACETYL-D-GLUCOSAMINE N-DEACETYLASE"/>
    <property type="match status" value="1"/>
</dbReference>
<organism evidence="3 4">
    <name type="scientific">Ligilactobacillus aviarius</name>
    <dbReference type="NCBI Taxonomy" id="1606"/>
    <lineage>
        <taxon>Bacteria</taxon>
        <taxon>Bacillati</taxon>
        <taxon>Bacillota</taxon>
        <taxon>Bacilli</taxon>
        <taxon>Lactobacillales</taxon>
        <taxon>Lactobacillaceae</taxon>
        <taxon>Ligilactobacillus</taxon>
    </lineage>
</organism>
<keyword evidence="2" id="KW-0732">Signal</keyword>
<sequence>MKKIKNFFQRSWHWIFIVLCLIVIAISGCTEYKDYLQQQHVDREVSSGKLSNQQLHENGILVLCYHRVVNNRLFADHFALALSNNDQLHEYSMPVNKLRYQIEYLKKHNVRIIPVATAIKLIKQNRPLKHKYVVLTFDDVDETLSTNACPLLKKLGNIPYTVFIVTSNTGRYDNGTRFATWHQLRNVLHSSNATIGVHTNNMHYLVKNKPVLKYARNYNRFKRDYQKSEKIIKKHIGHKTPYFAYPYGEGTQREQKYLVDHGMTTFSLDNGIVTPGYDLNQPLPRTMVDDHSWNDVIKKWVDTSATN</sequence>
<dbReference type="Gene3D" id="3.20.20.370">
    <property type="entry name" value="Glycoside hydrolase/deacetylase"/>
    <property type="match status" value="1"/>
</dbReference>
<dbReference type="GO" id="GO:0005576">
    <property type="term" value="C:extracellular region"/>
    <property type="evidence" value="ECO:0007669"/>
    <property type="project" value="UniProtKB-SubCell"/>
</dbReference>
<dbReference type="Proteomes" id="UP000078520">
    <property type="component" value="Unassembled WGS sequence"/>
</dbReference>
<protein>
    <submittedName>
        <fullName evidence="3">Uncharacterized protein</fullName>
    </submittedName>
</protein>
<name>A0A179CM16_9LACO</name>
<dbReference type="SUPFAM" id="SSF88713">
    <property type="entry name" value="Glycoside hydrolase/deacetylase"/>
    <property type="match status" value="1"/>
</dbReference>
<reference evidence="4" key="1">
    <citation type="submission" date="2016-03" db="EMBL/GenBank/DDBJ databases">
        <authorList>
            <person name="Johnson T.J."/>
            <person name="Youmans B."/>
            <person name="Case K."/>
            <person name="Noll S."/>
        </authorList>
    </citation>
    <scope>NUCLEOTIDE SEQUENCE [LARGE SCALE GENOMIC DNA]</scope>
    <source>
        <strain evidence="4">UMNLAv8</strain>
    </source>
</reference>
<evidence type="ECO:0000313" key="4">
    <source>
        <dbReference type="Proteomes" id="UP000078520"/>
    </source>
</evidence>
<dbReference type="GO" id="GO:0016810">
    <property type="term" value="F:hydrolase activity, acting on carbon-nitrogen (but not peptide) bonds"/>
    <property type="evidence" value="ECO:0007669"/>
    <property type="project" value="InterPro"/>
</dbReference>
<dbReference type="InterPro" id="IPR051398">
    <property type="entry name" value="Polysacch_Deacetylase"/>
</dbReference>
<evidence type="ECO:0000313" key="3">
    <source>
        <dbReference type="EMBL" id="OAQ07674.1"/>
    </source>
</evidence>
<dbReference type="OrthoDB" id="9778320at2"/>
<accession>A0A179CM16</accession>